<sequence length="252" mass="29320">MRFDVGILVNILTAAAIGLSIVFDRPAAVRAALPSKKAESFSVWFHAEPNQPRKKDMKPVKLNRLIGSDYNEMWMSKTPIIAAAENDTGAFNDRSKTIRPDNLELPEQLPVQYQEMMRTWLVNRGSCPVEYVWIDLGKSFWPRWIKKGRCGRSEMMSCSWPPGMSCMPSSIRVLNLLRWHCWLKNRKNKRKQRGKKMMESVVDDETTGRAQRGRRSSNRKQKKKDNKFRCLWIKVPYPVTEDCTCSCRKFDE</sequence>
<keyword evidence="5" id="KW-0732">Signal</keyword>
<dbReference type="SUPFAM" id="SSF57501">
    <property type="entry name" value="Cystine-knot cytokines"/>
    <property type="match status" value="1"/>
</dbReference>
<gene>
    <name evidence="7" type="primary">Nog</name>
    <name evidence="9" type="synonym">LOC112688046</name>
    <name evidence="7" type="ORF">g.86009</name>
</gene>
<protein>
    <submittedName>
        <fullName evidence="7 9">Noggin</fullName>
    </submittedName>
</protein>
<evidence type="ECO:0000256" key="2">
    <source>
        <dbReference type="ARBA" id="ARBA00007480"/>
    </source>
</evidence>
<organism evidence="7">
    <name type="scientific">Sipha flava</name>
    <name type="common">yellow sugarcane aphid</name>
    <dbReference type="NCBI Taxonomy" id="143950"/>
    <lineage>
        <taxon>Eukaryota</taxon>
        <taxon>Metazoa</taxon>
        <taxon>Ecdysozoa</taxon>
        <taxon>Arthropoda</taxon>
        <taxon>Hexapoda</taxon>
        <taxon>Insecta</taxon>
        <taxon>Pterygota</taxon>
        <taxon>Neoptera</taxon>
        <taxon>Paraneoptera</taxon>
        <taxon>Hemiptera</taxon>
        <taxon>Sternorrhyncha</taxon>
        <taxon>Aphidomorpha</taxon>
        <taxon>Aphidoidea</taxon>
        <taxon>Aphididae</taxon>
        <taxon>Sipha</taxon>
    </lineage>
</organism>
<reference evidence="9" key="2">
    <citation type="submission" date="2025-04" db="UniProtKB">
        <authorList>
            <consortium name="RefSeq"/>
        </authorList>
    </citation>
    <scope>IDENTIFICATION</scope>
    <source>
        <tissue evidence="9">Whole body</tissue>
    </source>
</reference>
<dbReference type="GO" id="GO:0045596">
    <property type="term" value="P:negative regulation of cell differentiation"/>
    <property type="evidence" value="ECO:0007669"/>
    <property type="project" value="InterPro"/>
</dbReference>
<name>A0A2S2QVR5_9HEMI</name>
<dbReference type="InterPro" id="IPR029034">
    <property type="entry name" value="Cystine-knot_cytokine"/>
</dbReference>
<feature type="compositionally biased region" description="Basic residues" evidence="6">
    <location>
        <begin position="211"/>
        <end position="222"/>
    </location>
</feature>
<dbReference type="RefSeq" id="XP_025416851.1">
    <property type="nucleotide sequence ID" value="XM_025561066.1"/>
</dbReference>
<evidence type="ECO:0000313" key="9">
    <source>
        <dbReference type="RefSeq" id="XP_025416851.1"/>
    </source>
</evidence>
<dbReference type="GO" id="GO:0030514">
    <property type="term" value="P:negative regulation of BMP signaling pathway"/>
    <property type="evidence" value="ECO:0007669"/>
    <property type="project" value="InterPro"/>
</dbReference>
<dbReference type="OrthoDB" id="5950649at2759"/>
<dbReference type="GO" id="GO:0005615">
    <property type="term" value="C:extracellular space"/>
    <property type="evidence" value="ECO:0007669"/>
    <property type="project" value="TreeGrafter"/>
</dbReference>
<proteinExistence type="inferred from homology"/>
<evidence type="ECO:0000256" key="3">
    <source>
        <dbReference type="ARBA" id="ARBA00022473"/>
    </source>
</evidence>
<evidence type="ECO:0000256" key="4">
    <source>
        <dbReference type="ARBA" id="ARBA00022525"/>
    </source>
</evidence>
<feature type="region of interest" description="Disordered" evidence="6">
    <location>
        <begin position="190"/>
        <end position="222"/>
    </location>
</feature>
<evidence type="ECO:0000313" key="8">
    <source>
        <dbReference type="Proteomes" id="UP000694846"/>
    </source>
</evidence>
<reference evidence="7" key="1">
    <citation type="submission" date="2018-04" db="EMBL/GenBank/DDBJ databases">
        <title>Transcriptome assembly of Sipha flava.</title>
        <authorList>
            <person name="Scully E.D."/>
            <person name="Geib S.M."/>
            <person name="Palmer N.A."/>
            <person name="Koch K."/>
            <person name="Bradshaw J."/>
            <person name="Heng-Moss T."/>
            <person name="Sarath G."/>
        </authorList>
    </citation>
    <scope>NUCLEOTIDE SEQUENCE</scope>
</reference>
<dbReference type="GO" id="GO:0009953">
    <property type="term" value="P:dorsal/ventral pattern formation"/>
    <property type="evidence" value="ECO:0007669"/>
    <property type="project" value="TreeGrafter"/>
</dbReference>
<evidence type="ECO:0000313" key="7">
    <source>
        <dbReference type="EMBL" id="MBY81841.1"/>
    </source>
</evidence>
<accession>A0A2S2QVR5</accession>
<dbReference type="AlphaFoldDB" id="A0A2S2QVR5"/>
<keyword evidence="8" id="KW-1185">Reference proteome</keyword>
<dbReference type="EMBL" id="GGMS01012638">
    <property type="protein sequence ID" value="MBY81841.1"/>
    <property type="molecule type" value="Transcribed_RNA"/>
</dbReference>
<dbReference type="Pfam" id="PF05806">
    <property type="entry name" value="Noggin"/>
    <property type="match status" value="1"/>
</dbReference>
<keyword evidence="4" id="KW-0964">Secreted</keyword>
<evidence type="ECO:0000256" key="1">
    <source>
        <dbReference type="ARBA" id="ARBA00004613"/>
    </source>
</evidence>
<comment type="subcellular location">
    <subcellularLocation>
        <location evidence="1">Secreted</location>
    </subcellularLocation>
</comment>
<keyword evidence="3" id="KW-0217">Developmental protein</keyword>
<dbReference type="PANTHER" id="PTHR10494:SF6">
    <property type="entry name" value="NOGGIN"/>
    <property type="match status" value="1"/>
</dbReference>
<evidence type="ECO:0000256" key="6">
    <source>
        <dbReference type="SAM" id="MobiDB-lite"/>
    </source>
</evidence>
<dbReference type="PANTHER" id="PTHR10494">
    <property type="entry name" value="BONE MORPHOGENETIC PROTEIN INHIBITOR, NOGGIN"/>
    <property type="match status" value="1"/>
</dbReference>
<evidence type="ECO:0000256" key="5">
    <source>
        <dbReference type="ARBA" id="ARBA00022729"/>
    </source>
</evidence>
<dbReference type="InterPro" id="IPR008717">
    <property type="entry name" value="Noggin"/>
</dbReference>
<dbReference type="Gene3D" id="2.10.90.10">
    <property type="entry name" value="Cystine-knot cytokines"/>
    <property type="match status" value="1"/>
</dbReference>
<comment type="similarity">
    <text evidence="2">Belongs to the noggin family.</text>
</comment>
<dbReference type="Proteomes" id="UP000694846">
    <property type="component" value="Unplaced"/>
</dbReference>